<dbReference type="Gene3D" id="3.40.190.10">
    <property type="entry name" value="Periplasmic binding protein-like II"/>
    <property type="match status" value="2"/>
</dbReference>
<dbReference type="FunFam" id="1.10.10.10:FF:000001">
    <property type="entry name" value="LysR family transcriptional regulator"/>
    <property type="match status" value="1"/>
</dbReference>
<evidence type="ECO:0000256" key="2">
    <source>
        <dbReference type="ARBA" id="ARBA00023015"/>
    </source>
</evidence>
<evidence type="ECO:0000259" key="5">
    <source>
        <dbReference type="PROSITE" id="PS50931"/>
    </source>
</evidence>
<dbReference type="SUPFAM" id="SSF46785">
    <property type="entry name" value="Winged helix' DNA-binding domain"/>
    <property type="match status" value="1"/>
</dbReference>
<keyword evidence="3" id="KW-0238">DNA-binding</keyword>
<organism evidence="6 7">
    <name type="scientific">Candidatus Eubacterium avistercoris</name>
    <dbReference type="NCBI Taxonomy" id="2838567"/>
    <lineage>
        <taxon>Bacteria</taxon>
        <taxon>Bacillati</taxon>
        <taxon>Bacillota</taxon>
        <taxon>Clostridia</taxon>
        <taxon>Eubacteriales</taxon>
        <taxon>Eubacteriaceae</taxon>
        <taxon>Eubacterium</taxon>
    </lineage>
</organism>
<dbReference type="PROSITE" id="PS50931">
    <property type="entry name" value="HTH_LYSR"/>
    <property type="match status" value="1"/>
</dbReference>
<accession>A0A9D2IGJ4</accession>
<reference evidence="6" key="1">
    <citation type="journal article" date="2021" name="PeerJ">
        <title>Extensive microbial diversity within the chicken gut microbiome revealed by metagenomics and culture.</title>
        <authorList>
            <person name="Gilroy R."/>
            <person name="Ravi A."/>
            <person name="Getino M."/>
            <person name="Pursley I."/>
            <person name="Horton D.L."/>
            <person name="Alikhan N.F."/>
            <person name="Baker D."/>
            <person name="Gharbi K."/>
            <person name="Hall N."/>
            <person name="Watson M."/>
            <person name="Adriaenssens E.M."/>
            <person name="Foster-Nyarko E."/>
            <person name="Jarju S."/>
            <person name="Secka A."/>
            <person name="Antonio M."/>
            <person name="Oren A."/>
            <person name="Chaudhuri R.R."/>
            <person name="La Ragione R."/>
            <person name="Hildebrand F."/>
            <person name="Pallen M.J."/>
        </authorList>
    </citation>
    <scope>NUCLEOTIDE SEQUENCE</scope>
    <source>
        <strain evidence="6">CHK192-9172</strain>
    </source>
</reference>
<dbReference type="InterPro" id="IPR005119">
    <property type="entry name" value="LysR_subst-bd"/>
</dbReference>
<dbReference type="PRINTS" id="PR00039">
    <property type="entry name" value="HTHLYSR"/>
</dbReference>
<protein>
    <submittedName>
        <fullName evidence="6">LysR family transcriptional regulator</fullName>
    </submittedName>
</protein>
<dbReference type="Gene3D" id="1.10.10.10">
    <property type="entry name" value="Winged helix-like DNA-binding domain superfamily/Winged helix DNA-binding domain"/>
    <property type="match status" value="1"/>
</dbReference>
<dbReference type="AlphaFoldDB" id="A0A9D2IGJ4"/>
<comment type="similarity">
    <text evidence="1">Belongs to the LysR transcriptional regulatory family.</text>
</comment>
<dbReference type="EMBL" id="DXCH01000296">
    <property type="protein sequence ID" value="HIZ08469.1"/>
    <property type="molecule type" value="Genomic_DNA"/>
</dbReference>
<evidence type="ECO:0000256" key="1">
    <source>
        <dbReference type="ARBA" id="ARBA00009437"/>
    </source>
</evidence>
<dbReference type="PANTHER" id="PTHR30346">
    <property type="entry name" value="TRANSCRIPTIONAL DUAL REGULATOR HCAR-RELATED"/>
    <property type="match status" value="1"/>
</dbReference>
<name>A0A9D2IGJ4_9FIRM</name>
<feature type="domain" description="HTH lysR-type" evidence="5">
    <location>
        <begin position="1"/>
        <end position="58"/>
    </location>
</feature>
<dbReference type="SUPFAM" id="SSF53850">
    <property type="entry name" value="Periplasmic binding protein-like II"/>
    <property type="match status" value="1"/>
</dbReference>
<evidence type="ECO:0000313" key="6">
    <source>
        <dbReference type="EMBL" id="HIZ08469.1"/>
    </source>
</evidence>
<comment type="caution">
    <text evidence="6">The sequence shown here is derived from an EMBL/GenBank/DDBJ whole genome shotgun (WGS) entry which is preliminary data.</text>
</comment>
<keyword evidence="2" id="KW-0805">Transcription regulation</keyword>
<dbReference type="InterPro" id="IPR036390">
    <property type="entry name" value="WH_DNA-bd_sf"/>
</dbReference>
<dbReference type="PANTHER" id="PTHR30346:SF0">
    <property type="entry name" value="HCA OPERON TRANSCRIPTIONAL ACTIVATOR HCAR"/>
    <property type="match status" value="1"/>
</dbReference>
<evidence type="ECO:0000256" key="3">
    <source>
        <dbReference type="ARBA" id="ARBA00023125"/>
    </source>
</evidence>
<dbReference type="CDD" id="cd05466">
    <property type="entry name" value="PBP2_LTTR_substrate"/>
    <property type="match status" value="1"/>
</dbReference>
<proteinExistence type="inferred from homology"/>
<dbReference type="Pfam" id="PF03466">
    <property type="entry name" value="LysR_substrate"/>
    <property type="match status" value="1"/>
</dbReference>
<keyword evidence="4" id="KW-0804">Transcription</keyword>
<evidence type="ECO:0000256" key="4">
    <source>
        <dbReference type="ARBA" id="ARBA00023163"/>
    </source>
</evidence>
<sequence length="303" mass="34511">MTLQQLKYIVEIVNRGSMREAASRLYVSQPSLSAAVKELETELGFDIFIRSNKGISLSMQGSEFLGYARQVLEQAELLENRFLGKKPARRIFSVSAQHYAFAVNAFVSLIREYDATEYEFAIRETKTHEIVEDVKTLRSEIGILYLNDFNEQVIRKLLRENHLEFHPLFEASPHVFLGSNNPLAQKEKVSLDDLAPYPCLTFDQGIHNSFYYSEEILSTVSRPKNIQVSDRATLFNLLVGLEGYTISTGIISSDLNGENIVSIPLDSREKIRIGCITQKSMQLSPIGRRYIELLKEYINETSL</sequence>
<dbReference type="GO" id="GO:0003700">
    <property type="term" value="F:DNA-binding transcription factor activity"/>
    <property type="evidence" value="ECO:0007669"/>
    <property type="project" value="InterPro"/>
</dbReference>
<dbReference type="Pfam" id="PF00126">
    <property type="entry name" value="HTH_1"/>
    <property type="match status" value="1"/>
</dbReference>
<evidence type="ECO:0000313" key="7">
    <source>
        <dbReference type="Proteomes" id="UP000824024"/>
    </source>
</evidence>
<reference evidence="6" key="2">
    <citation type="submission" date="2021-04" db="EMBL/GenBank/DDBJ databases">
        <authorList>
            <person name="Gilroy R."/>
        </authorList>
    </citation>
    <scope>NUCLEOTIDE SEQUENCE</scope>
    <source>
        <strain evidence="6">CHK192-9172</strain>
    </source>
</reference>
<dbReference type="InterPro" id="IPR036388">
    <property type="entry name" value="WH-like_DNA-bd_sf"/>
</dbReference>
<dbReference type="GO" id="GO:0032993">
    <property type="term" value="C:protein-DNA complex"/>
    <property type="evidence" value="ECO:0007669"/>
    <property type="project" value="TreeGrafter"/>
</dbReference>
<dbReference type="InterPro" id="IPR000847">
    <property type="entry name" value="LysR_HTH_N"/>
</dbReference>
<dbReference type="GO" id="GO:0003677">
    <property type="term" value="F:DNA binding"/>
    <property type="evidence" value="ECO:0007669"/>
    <property type="project" value="UniProtKB-KW"/>
</dbReference>
<gene>
    <name evidence="6" type="ORF">IAA08_11125</name>
</gene>
<dbReference type="Proteomes" id="UP000824024">
    <property type="component" value="Unassembled WGS sequence"/>
</dbReference>